<dbReference type="RefSeq" id="WP_226753453.1">
    <property type="nucleotide sequence ID" value="NZ_JAJATW010000003.1"/>
</dbReference>
<reference evidence="2" key="1">
    <citation type="submission" date="2021-10" db="EMBL/GenBank/DDBJ databases">
        <title>Marinomonas pontica sp. nov., isolated from the Black Sea.</title>
        <authorList>
            <person name="Zhao L.-H."/>
            <person name="Xue J.-H."/>
        </authorList>
    </citation>
    <scope>NUCLEOTIDE SEQUENCE</scope>
    <source>
        <strain evidence="2">E8</strain>
    </source>
</reference>
<accession>A0A9X1IMK1</accession>
<dbReference type="Proteomes" id="UP001139095">
    <property type="component" value="Unassembled WGS sequence"/>
</dbReference>
<feature type="chain" id="PRO_5040931020" evidence="1">
    <location>
        <begin position="23"/>
        <end position="158"/>
    </location>
</feature>
<proteinExistence type="predicted"/>
<feature type="signal peptide" evidence="1">
    <location>
        <begin position="1"/>
        <end position="22"/>
    </location>
</feature>
<dbReference type="Pfam" id="PF10029">
    <property type="entry name" value="DUF2271"/>
    <property type="match status" value="1"/>
</dbReference>
<dbReference type="EMBL" id="JAJATW010000003">
    <property type="protein sequence ID" value="MCB5161076.1"/>
    <property type="molecule type" value="Genomic_DNA"/>
</dbReference>
<keyword evidence="3" id="KW-1185">Reference proteome</keyword>
<dbReference type="AlphaFoldDB" id="A0A9X1IMK1"/>
<protein>
    <submittedName>
        <fullName evidence="2">DUF2271 domain-containing protein</fullName>
    </submittedName>
</protein>
<evidence type="ECO:0000313" key="2">
    <source>
        <dbReference type="EMBL" id="MCB5161076.1"/>
    </source>
</evidence>
<dbReference type="InterPro" id="IPR014469">
    <property type="entry name" value="DUF2271"/>
</dbReference>
<keyword evidence="1" id="KW-0732">Signal</keyword>
<gene>
    <name evidence="2" type="ORF">LG368_04085</name>
</gene>
<name>A0A9X1IMK1_9GAMM</name>
<comment type="caution">
    <text evidence="2">The sequence shown here is derived from an EMBL/GenBank/DDBJ whole genome shotgun (WGS) entry which is preliminary data.</text>
</comment>
<sequence>MRVLLSSCALVTALGWSALSSAATLDVAFDIPQVNTGKNARPYVAIWAENQGESKPLLVWHLQDKQDEWLSDLRRWWRKIGRYDSHIDSMTGATKGPGHYNERFEINDWEKFTLYVEAARENGGHSLVKTKINLLDDTHQYHIPADTEIGNITIKVTP</sequence>
<evidence type="ECO:0000256" key="1">
    <source>
        <dbReference type="SAM" id="SignalP"/>
    </source>
</evidence>
<dbReference type="PIRSF" id="PIRSF014995">
    <property type="entry name" value="UCP014995"/>
    <property type="match status" value="1"/>
</dbReference>
<evidence type="ECO:0000313" key="3">
    <source>
        <dbReference type="Proteomes" id="UP001139095"/>
    </source>
</evidence>
<organism evidence="2 3">
    <name type="scientific">Marinomonas algarum</name>
    <dbReference type="NCBI Taxonomy" id="2883105"/>
    <lineage>
        <taxon>Bacteria</taxon>
        <taxon>Pseudomonadati</taxon>
        <taxon>Pseudomonadota</taxon>
        <taxon>Gammaproteobacteria</taxon>
        <taxon>Oceanospirillales</taxon>
        <taxon>Oceanospirillaceae</taxon>
        <taxon>Marinomonas</taxon>
    </lineage>
</organism>